<name>Q6VB59_HHV1R</name>
<dbReference type="EMBL" id="AY344654">
    <property type="protein sequence ID" value="AAR84391.1"/>
    <property type="molecule type" value="Genomic_DNA"/>
</dbReference>
<feature type="compositionally biased region" description="Pro residues" evidence="1">
    <location>
        <begin position="1"/>
        <end position="11"/>
    </location>
</feature>
<evidence type="ECO:0000256" key="1">
    <source>
        <dbReference type="SAM" id="MobiDB-lite"/>
    </source>
</evidence>
<organismHost>
    <name type="scientific">Homo sapiens</name>
    <name type="common">Human</name>
    <dbReference type="NCBI Taxonomy" id="9606"/>
</organismHost>
<accession>Q6VB59</accession>
<evidence type="ECO:0000313" key="2">
    <source>
        <dbReference type="EMBL" id="AAR84391.1"/>
    </source>
</evidence>
<organism evidence="2">
    <name type="scientific">Human herpesvirus 1 (strain R15)</name>
    <name type="common">HHV-1</name>
    <name type="synonym">Human herpes simplex virus 1</name>
    <dbReference type="NCBI Taxonomy" id="36345"/>
    <lineage>
        <taxon>Viruses</taxon>
        <taxon>Duplodnaviria</taxon>
        <taxon>Heunggongvirae</taxon>
        <taxon>Peploviricota</taxon>
        <taxon>Herviviricetes</taxon>
        <taxon>Herpesvirales</taxon>
        <taxon>Orthoherpesviridae</taxon>
        <taxon>Alphaherpesvirinae</taxon>
        <taxon>Simplexvirus</taxon>
        <taxon>Simplexvirus humanalpha1</taxon>
        <taxon>Human herpesvirus 1</taxon>
    </lineage>
</organism>
<sequence length="172" mass="18848">MMKSPMPPIWRPPVRTTRSRPSPTRRMPPPPLRWKPQNPAGPSLCVWRMSLGSLTGPPRRAPSPGCLRSWPIPAPWNARAHPILGRVAPQKTASVWTAAGKCASPPPAPIRVATRFPGRESSRPDPFVCHQNKRPKSKRLSQRLNGGKGGEKQTTRTWGVFGGLLAPGAKGW</sequence>
<feature type="region of interest" description="Disordered" evidence="1">
    <location>
        <begin position="1"/>
        <end position="37"/>
    </location>
</feature>
<proteinExistence type="predicted"/>
<feature type="compositionally biased region" description="Low complexity" evidence="1">
    <location>
        <begin position="12"/>
        <end position="25"/>
    </location>
</feature>
<reference evidence="2" key="1">
    <citation type="submission" date="2003-07" db="EMBL/GenBank/DDBJ databases">
        <title>Biological and molecular properties of the apathogenic HSV-1 recombinant R15 that protects mice against infection by a pathogenic HSV-1.</title>
        <authorList>
            <person name="Bujanover S."/>
            <person name="Asher Y."/>
            <person name="Darai G."/>
            <person name="Becker Y."/>
        </authorList>
    </citation>
    <scope>NUCLEOTIDE SEQUENCE</scope>
</reference>
<protein>
    <submittedName>
        <fullName evidence="2">ORF_03R</fullName>
    </submittedName>
</protein>
<feature type="compositionally biased region" description="Basic residues" evidence="1">
    <location>
        <begin position="131"/>
        <end position="141"/>
    </location>
</feature>
<feature type="region of interest" description="Disordered" evidence="1">
    <location>
        <begin position="117"/>
        <end position="155"/>
    </location>
</feature>